<dbReference type="GO" id="GO:0005886">
    <property type="term" value="C:plasma membrane"/>
    <property type="evidence" value="ECO:0007669"/>
    <property type="project" value="UniProtKB-SubCell"/>
</dbReference>
<dbReference type="InterPro" id="IPR052053">
    <property type="entry name" value="IM_YidH-like"/>
</dbReference>
<dbReference type="PANTHER" id="PTHR34187:SF2">
    <property type="entry name" value="DUF202 DOMAIN-CONTAINING PROTEIN"/>
    <property type="match status" value="1"/>
</dbReference>
<keyword evidence="2" id="KW-1003">Cell membrane</keyword>
<dbReference type="HOGENOM" id="CLU_053359_6_1_3"/>
<dbReference type="PATRIC" id="fig|292563.3.peg.999"/>
<keyword evidence="4 6" id="KW-1133">Transmembrane helix</keyword>
<dbReference type="eggNOG" id="COG2149">
    <property type="taxonomic scope" value="Bacteria"/>
</dbReference>
<dbReference type="AlphaFoldDB" id="K9YJ86"/>
<gene>
    <name evidence="8" type="ordered locus">Cyast_0952</name>
</gene>
<dbReference type="Proteomes" id="UP000010483">
    <property type="component" value="Chromosome"/>
</dbReference>
<evidence type="ECO:0000256" key="4">
    <source>
        <dbReference type="ARBA" id="ARBA00022989"/>
    </source>
</evidence>
<dbReference type="InterPro" id="IPR003807">
    <property type="entry name" value="DUF202"/>
</dbReference>
<keyword evidence="5 6" id="KW-0472">Membrane</keyword>
<evidence type="ECO:0000256" key="6">
    <source>
        <dbReference type="SAM" id="Phobius"/>
    </source>
</evidence>
<dbReference type="PANTHER" id="PTHR34187">
    <property type="entry name" value="FGR18P"/>
    <property type="match status" value="1"/>
</dbReference>
<sequence length="143" mass="16466">MSKLPKVDRQREHQANERTFLAWLRTSIALIGFGFALTRFGIFLRQLEISLTRERFTNNGLLNSENLGIALVVLGILVIGVALYNYNRAFWQIEKGDYQPNRFMVFMTALLVVIVGFLSLAVMVRRNPLPIYNPPSPQNYFED</sequence>
<dbReference type="KEGG" id="csn:Cyast_0952"/>
<dbReference type="Pfam" id="PF02656">
    <property type="entry name" value="DUF202"/>
    <property type="match status" value="1"/>
</dbReference>
<proteinExistence type="predicted"/>
<evidence type="ECO:0000313" key="8">
    <source>
        <dbReference type="EMBL" id="AFZ46924.1"/>
    </source>
</evidence>
<evidence type="ECO:0000259" key="7">
    <source>
        <dbReference type="Pfam" id="PF02656"/>
    </source>
</evidence>
<feature type="transmembrane region" description="Helical" evidence="6">
    <location>
        <begin position="65"/>
        <end position="84"/>
    </location>
</feature>
<evidence type="ECO:0000313" key="9">
    <source>
        <dbReference type="Proteomes" id="UP000010483"/>
    </source>
</evidence>
<dbReference type="BioCyc" id="CSTA292563:G1353-959-MONOMER"/>
<evidence type="ECO:0000256" key="3">
    <source>
        <dbReference type="ARBA" id="ARBA00022692"/>
    </source>
</evidence>
<keyword evidence="3 6" id="KW-0812">Transmembrane</keyword>
<evidence type="ECO:0000256" key="1">
    <source>
        <dbReference type="ARBA" id="ARBA00004651"/>
    </source>
</evidence>
<name>K9YJ86_CYASC</name>
<feature type="domain" description="DUF202" evidence="7">
    <location>
        <begin position="11"/>
        <end position="89"/>
    </location>
</feature>
<accession>K9YJ86</accession>
<dbReference type="EMBL" id="CP003940">
    <property type="protein sequence ID" value="AFZ46924.1"/>
    <property type="molecule type" value="Genomic_DNA"/>
</dbReference>
<evidence type="ECO:0000256" key="2">
    <source>
        <dbReference type="ARBA" id="ARBA00022475"/>
    </source>
</evidence>
<evidence type="ECO:0000256" key="5">
    <source>
        <dbReference type="ARBA" id="ARBA00023136"/>
    </source>
</evidence>
<feature type="transmembrane region" description="Helical" evidence="6">
    <location>
        <begin position="20"/>
        <end position="44"/>
    </location>
</feature>
<reference evidence="9" key="1">
    <citation type="journal article" date="2013" name="Proc. Natl. Acad. Sci. U.S.A.">
        <title>Improving the coverage of the cyanobacterial phylum using diversity-driven genome sequencing.</title>
        <authorList>
            <person name="Shih P.M."/>
            <person name="Wu D."/>
            <person name="Latifi A."/>
            <person name="Axen S.D."/>
            <person name="Fewer D.P."/>
            <person name="Talla E."/>
            <person name="Calteau A."/>
            <person name="Cai F."/>
            <person name="Tandeau de Marsac N."/>
            <person name="Rippka R."/>
            <person name="Herdman M."/>
            <person name="Sivonen K."/>
            <person name="Coursin T."/>
            <person name="Laurent T."/>
            <person name="Goodwin L."/>
            <person name="Nolan M."/>
            <person name="Davenport K.W."/>
            <person name="Han C.S."/>
            <person name="Rubin E.M."/>
            <person name="Eisen J.A."/>
            <person name="Woyke T."/>
            <person name="Gugger M."/>
            <person name="Kerfeld C.A."/>
        </authorList>
    </citation>
    <scope>NUCLEOTIDE SEQUENCE [LARGE SCALE GENOMIC DNA]</scope>
    <source>
        <strain evidence="9">ATCC 29140 / PCC 7202</strain>
    </source>
</reference>
<dbReference type="STRING" id="292563.Cyast_0952"/>
<protein>
    <recommendedName>
        <fullName evidence="7">DUF202 domain-containing protein</fullName>
    </recommendedName>
</protein>
<keyword evidence="9" id="KW-1185">Reference proteome</keyword>
<organism evidence="8 9">
    <name type="scientific">Cyanobacterium stanieri (strain ATCC 29140 / PCC 7202)</name>
    <dbReference type="NCBI Taxonomy" id="292563"/>
    <lineage>
        <taxon>Bacteria</taxon>
        <taxon>Bacillati</taxon>
        <taxon>Cyanobacteriota</taxon>
        <taxon>Cyanophyceae</taxon>
        <taxon>Oscillatoriophycideae</taxon>
        <taxon>Chroococcales</taxon>
        <taxon>Geminocystaceae</taxon>
        <taxon>Cyanobacterium</taxon>
    </lineage>
</organism>
<comment type="subcellular location">
    <subcellularLocation>
        <location evidence="1">Cell membrane</location>
        <topology evidence="1">Multi-pass membrane protein</topology>
    </subcellularLocation>
</comment>
<feature type="transmembrane region" description="Helical" evidence="6">
    <location>
        <begin position="104"/>
        <end position="124"/>
    </location>
</feature>